<dbReference type="AlphaFoldDB" id="A0AAD7ZQE8"/>
<organism evidence="4 5">
    <name type="scientific">Diploptera punctata</name>
    <name type="common">Pacific beetle cockroach</name>
    <dbReference type="NCBI Taxonomy" id="6984"/>
    <lineage>
        <taxon>Eukaryota</taxon>
        <taxon>Metazoa</taxon>
        <taxon>Ecdysozoa</taxon>
        <taxon>Arthropoda</taxon>
        <taxon>Hexapoda</taxon>
        <taxon>Insecta</taxon>
        <taxon>Pterygota</taxon>
        <taxon>Neoptera</taxon>
        <taxon>Polyneoptera</taxon>
        <taxon>Dictyoptera</taxon>
        <taxon>Blattodea</taxon>
        <taxon>Blaberoidea</taxon>
        <taxon>Blaberidae</taxon>
        <taxon>Diplopterinae</taxon>
        <taxon>Diploptera</taxon>
    </lineage>
</organism>
<keyword evidence="2" id="KW-0560">Oxidoreductase</keyword>
<gene>
    <name evidence="4" type="ORF">L9F63_020634</name>
</gene>
<dbReference type="Gene3D" id="3.40.50.720">
    <property type="entry name" value="NAD(P)-binding Rossmann-like Domain"/>
    <property type="match status" value="1"/>
</dbReference>
<evidence type="ECO:0000313" key="4">
    <source>
        <dbReference type="EMBL" id="KAJ9585024.1"/>
    </source>
</evidence>
<dbReference type="EMBL" id="JASPKZ010007319">
    <property type="protein sequence ID" value="KAJ9585024.1"/>
    <property type="molecule type" value="Genomic_DNA"/>
</dbReference>
<sequence>MERWIGRLAVVTGTSSGIGAEVAKQLVKKGLNVVGLARRVERVEALAKSLNSEKGKLHAFKCDVSKEEEVKKVFKWTKENLGSIDILINNAAVGPNCTTIDGPIQKWKDILDINVLGLSICTKEAVNIMKEKGIDDGHIIHINRIGGEPVVENHVMYSASKHSVRVLTEGLRRELIKQNSKIRVTSISPGLVRTEMPPQEMIDNLPILECKDIADVIMFVLGTPPHVQ</sequence>
<keyword evidence="5" id="KW-1185">Reference proteome</keyword>
<dbReference type="InterPro" id="IPR002347">
    <property type="entry name" value="SDR_fam"/>
</dbReference>
<dbReference type="Proteomes" id="UP001233999">
    <property type="component" value="Unassembled WGS sequence"/>
</dbReference>
<dbReference type="PRINTS" id="PR00080">
    <property type="entry name" value="SDRFAMILY"/>
</dbReference>
<evidence type="ECO:0008006" key="6">
    <source>
        <dbReference type="Google" id="ProtNLM"/>
    </source>
</evidence>
<reference evidence="4" key="2">
    <citation type="submission" date="2023-05" db="EMBL/GenBank/DDBJ databases">
        <authorList>
            <person name="Fouks B."/>
        </authorList>
    </citation>
    <scope>NUCLEOTIDE SEQUENCE</scope>
    <source>
        <strain evidence="4">Stay&amp;Tobe</strain>
        <tissue evidence="4">Testes</tissue>
    </source>
</reference>
<comment type="similarity">
    <text evidence="1 3">Belongs to the short-chain dehydrogenases/reductases (SDR) family.</text>
</comment>
<evidence type="ECO:0000256" key="3">
    <source>
        <dbReference type="RuleBase" id="RU000363"/>
    </source>
</evidence>
<dbReference type="PRINTS" id="PR00081">
    <property type="entry name" value="GDHRDH"/>
</dbReference>
<dbReference type="Pfam" id="PF00106">
    <property type="entry name" value="adh_short"/>
    <property type="match status" value="1"/>
</dbReference>
<dbReference type="SUPFAM" id="SSF51735">
    <property type="entry name" value="NAD(P)-binding Rossmann-fold domains"/>
    <property type="match status" value="1"/>
</dbReference>
<proteinExistence type="inferred from homology"/>
<evidence type="ECO:0000256" key="1">
    <source>
        <dbReference type="ARBA" id="ARBA00006484"/>
    </source>
</evidence>
<feature type="non-terminal residue" evidence="4">
    <location>
        <position position="1"/>
    </location>
</feature>
<reference evidence="4" key="1">
    <citation type="journal article" date="2023" name="IScience">
        <title>Live-bearing cockroach genome reveals convergent evolutionary mechanisms linked to viviparity in insects and beyond.</title>
        <authorList>
            <person name="Fouks B."/>
            <person name="Harrison M.C."/>
            <person name="Mikhailova A.A."/>
            <person name="Marchal E."/>
            <person name="English S."/>
            <person name="Carruthers M."/>
            <person name="Jennings E.C."/>
            <person name="Chiamaka E.L."/>
            <person name="Frigard R.A."/>
            <person name="Pippel M."/>
            <person name="Attardo G.M."/>
            <person name="Benoit J.B."/>
            <person name="Bornberg-Bauer E."/>
            <person name="Tobe S.S."/>
        </authorList>
    </citation>
    <scope>NUCLEOTIDE SEQUENCE</scope>
    <source>
        <strain evidence="4">Stay&amp;Tobe</strain>
    </source>
</reference>
<dbReference type="PANTHER" id="PTHR43115:SF4">
    <property type="entry name" value="DEHYDROGENASE_REDUCTASE SDR FAMILY MEMBER 11"/>
    <property type="match status" value="1"/>
</dbReference>
<dbReference type="GO" id="GO:0016616">
    <property type="term" value="F:oxidoreductase activity, acting on the CH-OH group of donors, NAD or NADP as acceptor"/>
    <property type="evidence" value="ECO:0007669"/>
    <property type="project" value="UniProtKB-ARBA"/>
</dbReference>
<accession>A0AAD7ZQE8</accession>
<evidence type="ECO:0000313" key="5">
    <source>
        <dbReference type="Proteomes" id="UP001233999"/>
    </source>
</evidence>
<evidence type="ECO:0000256" key="2">
    <source>
        <dbReference type="ARBA" id="ARBA00023002"/>
    </source>
</evidence>
<name>A0AAD7ZQE8_DIPPU</name>
<dbReference type="InterPro" id="IPR036291">
    <property type="entry name" value="NAD(P)-bd_dom_sf"/>
</dbReference>
<dbReference type="PANTHER" id="PTHR43115">
    <property type="entry name" value="DEHYDROGENASE/REDUCTASE SDR FAMILY MEMBER 11"/>
    <property type="match status" value="1"/>
</dbReference>
<dbReference type="FunFam" id="3.40.50.720:FF:000047">
    <property type="entry name" value="NADP-dependent L-serine/L-allo-threonine dehydrogenase"/>
    <property type="match status" value="1"/>
</dbReference>
<comment type="caution">
    <text evidence="4">The sequence shown here is derived from an EMBL/GenBank/DDBJ whole genome shotgun (WGS) entry which is preliminary data.</text>
</comment>
<protein>
    <recommendedName>
        <fullName evidence="6">Farnesol dehydrogenase</fullName>
    </recommendedName>
</protein>